<dbReference type="OrthoDB" id="5565434at2"/>
<dbReference type="EMBL" id="CP022129">
    <property type="protein sequence ID" value="ASF46907.1"/>
    <property type="molecule type" value="Genomic_DNA"/>
</dbReference>
<dbReference type="InterPro" id="IPR041007">
    <property type="entry name" value="Cu_bind_CorA"/>
</dbReference>
<feature type="signal peptide" evidence="1">
    <location>
        <begin position="1"/>
        <end position="26"/>
    </location>
</feature>
<dbReference type="KEGG" id="mpsy:CEK71_12965"/>
<dbReference type="Proteomes" id="UP000197019">
    <property type="component" value="Chromosome"/>
</dbReference>
<evidence type="ECO:0000313" key="4">
    <source>
        <dbReference type="Proteomes" id="UP000197019"/>
    </source>
</evidence>
<organism evidence="3 4">
    <name type="scientific">Methylovulum psychrotolerans</name>
    <dbReference type="NCBI Taxonomy" id="1704499"/>
    <lineage>
        <taxon>Bacteria</taxon>
        <taxon>Pseudomonadati</taxon>
        <taxon>Pseudomonadota</taxon>
        <taxon>Gammaproteobacteria</taxon>
        <taxon>Methylococcales</taxon>
        <taxon>Methylococcaceae</taxon>
        <taxon>Methylovulum</taxon>
    </lineage>
</organism>
<dbReference type="Pfam" id="PF18252">
    <property type="entry name" value="Cu_bind_CorA"/>
    <property type="match status" value="1"/>
</dbReference>
<evidence type="ECO:0000256" key="1">
    <source>
        <dbReference type="SAM" id="SignalP"/>
    </source>
</evidence>
<name>A0A1Z4C043_9GAMM</name>
<keyword evidence="4" id="KW-1185">Reference proteome</keyword>
<dbReference type="Gene3D" id="2.60.120.1220">
    <property type="match status" value="1"/>
</dbReference>
<evidence type="ECO:0000313" key="3">
    <source>
        <dbReference type="EMBL" id="ASF46907.1"/>
    </source>
</evidence>
<protein>
    <recommendedName>
        <fullName evidence="2">Copper(I)-binding protein CorA domain-containing protein</fullName>
    </recommendedName>
</protein>
<feature type="domain" description="Copper(I)-binding protein CorA" evidence="2">
    <location>
        <begin position="28"/>
        <end position="194"/>
    </location>
</feature>
<accession>A0A1Z4C043</accession>
<feature type="chain" id="PRO_5012983926" description="Copper(I)-binding protein CorA domain-containing protein" evidence="1">
    <location>
        <begin position="27"/>
        <end position="213"/>
    </location>
</feature>
<dbReference type="RefSeq" id="WP_088619779.1">
    <property type="nucleotide sequence ID" value="NZ_CP022129.1"/>
</dbReference>
<proteinExistence type="predicted"/>
<evidence type="ECO:0000259" key="2">
    <source>
        <dbReference type="Pfam" id="PF18252"/>
    </source>
</evidence>
<gene>
    <name evidence="3" type="ORF">CEK71_12965</name>
</gene>
<keyword evidence="1" id="KW-0732">Signal</keyword>
<sequence>MPFIVKPLTRTLLFTSALLATSASYAATQPGSVTAFTDTLTYDVFTVSSKGWRDPAFGDMGWTHKSDWGSFTAKKGQTVTITLISETAGIHPGISIWFRGKDDTAPNSYVVDHFYPQQANFTKFGATDESTGASIGDIVMRIQKFGYDLDGNTQHVKGINGKKDGVPGQLQMTFTASHTGSYMFVVGGFNPDATVDPTIKSFNIDTTVTVTTP</sequence>
<dbReference type="AlphaFoldDB" id="A0A1Z4C043"/>
<reference evidence="3 4" key="1">
    <citation type="submission" date="2017-06" db="EMBL/GenBank/DDBJ databases">
        <title>Genome Sequencing of the methanotroph Methylovulum psychrotolerants str. HV10-M2 isolated from a high-altitude environment.</title>
        <authorList>
            <person name="Mateos-Rivera A."/>
        </authorList>
    </citation>
    <scope>NUCLEOTIDE SEQUENCE [LARGE SCALE GENOMIC DNA]</scope>
    <source>
        <strain evidence="3 4">HV10_M2</strain>
    </source>
</reference>